<organism evidence="1 2">
    <name type="scientific">Pseudothauera nasutitermitis</name>
    <dbReference type="NCBI Taxonomy" id="2565930"/>
    <lineage>
        <taxon>Bacteria</taxon>
        <taxon>Pseudomonadati</taxon>
        <taxon>Pseudomonadota</taxon>
        <taxon>Betaproteobacteria</taxon>
        <taxon>Rhodocyclales</taxon>
        <taxon>Zoogloeaceae</taxon>
        <taxon>Pseudothauera</taxon>
    </lineage>
</organism>
<keyword evidence="2" id="KW-1185">Reference proteome</keyword>
<sequence length="362" mass="40168">MSTGQGWTPAVLALLLREPQGLAALGEHDWDTLLRLARKANLLGRLSCAVDQLPPDALPACVQPHITAGRALAARQARAVRWEIDCLRTALEELDLPLVLLKGAAYLAADLPFARGRFFSDLDILVPRARIGEVEGVLTKHGWAATHHDAYDQRYYRQWMHELPPMRHLRRGTVVDVHHRILPLTARFDPDPASMLEHARPVEGLPGVRVLAPADMLLHSATHLFHEGELPNGYRDLLDLDGLFRHFSATEADFAGTLDARTRALHLDAPLAFARRQCARLLGTPGLPAPAPAGMRQHLLDALYGHALRPQHPLLDNALSDAARALLYLRAHWLRMPPWLLARHLARKAVMRARPDEADAAA</sequence>
<dbReference type="Proteomes" id="UP000308430">
    <property type="component" value="Unassembled WGS sequence"/>
</dbReference>
<name>A0A4S4B0C2_9RHOO</name>
<comment type="caution">
    <text evidence="1">The sequence shown here is derived from an EMBL/GenBank/DDBJ whole genome shotgun (WGS) entry which is preliminary data.</text>
</comment>
<dbReference type="EMBL" id="SSOC01000003">
    <property type="protein sequence ID" value="THF65901.1"/>
    <property type="molecule type" value="Genomic_DNA"/>
</dbReference>
<dbReference type="InterPro" id="IPR039498">
    <property type="entry name" value="NTP_transf_5"/>
</dbReference>
<reference evidence="1 2" key="1">
    <citation type="submission" date="2019-04" db="EMBL/GenBank/DDBJ databases">
        <title>Azoarcus nasutitermitis sp. nov. isolated from termite nest.</title>
        <authorList>
            <person name="Lin S.-Y."/>
            <person name="Hameed A."/>
            <person name="Hsu Y.-H."/>
            <person name="Young C.-C."/>
        </authorList>
    </citation>
    <scope>NUCLEOTIDE SEQUENCE [LARGE SCALE GENOMIC DNA]</scope>
    <source>
        <strain evidence="1 2">CC-YHH838</strain>
    </source>
</reference>
<dbReference type="AlphaFoldDB" id="A0A4S4B0C2"/>
<dbReference type="OrthoDB" id="5497963at2"/>
<protein>
    <recommendedName>
        <fullName evidence="3">Nucleotidyltransferase family protein</fullName>
    </recommendedName>
</protein>
<proteinExistence type="predicted"/>
<dbReference type="Pfam" id="PF14907">
    <property type="entry name" value="NTP_transf_5"/>
    <property type="match status" value="1"/>
</dbReference>
<accession>A0A4S4B0C2</accession>
<evidence type="ECO:0008006" key="3">
    <source>
        <dbReference type="Google" id="ProtNLM"/>
    </source>
</evidence>
<evidence type="ECO:0000313" key="2">
    <source>
        <dbReference type="Proteomes" id="UP000308430"/>
    </source>
</evidence>
<evidence type="ECO:0000313" key="1">
    <source>
        <dbReference type="EMBL" id="THF65901.1"/>
    </source>
</evidence>
<dbReference type="RefSeq" id="WP_136348107.1">
    <property type="nucleotide sequence ID" value="NZ_SSOC01000003.1"/>
</dbReference>
<gene>
    <name evidence="1" type="ORF">E6C76_10210</name>
</gene>